<dbReference type="PROSITE" id="PS52009">
    <property type="entry name" value="GH84"/>
    <property type="match status" value="1"/>
</dbReference>
<protein>
    <submittedName>
        <fullName evidence="5">Beta-N-acetylglucosaminidase domain-containing protein</fullName>
    </submittedName>
</protein>
<name>A0ABW4JIU8_9BACL</name>
<comment type="caution">
    <text evidence="5">The sequence shown here is derived from an EMBL/GenBank/DDBJ whole genome shotgun (WGS) entry which is preliminary data.</text>
</comment>
<dbReference type="Proteomes" id="UP001597079">
    <property type="component" value="Unassembled WGS sequence"/>
</dbReference>
<dbReference type="Gene3D" id="3.20.20.80">
    <property type="entry name" value="Glycosidases"/>
    <property type="match status" value="1"/>
</dbReference>
<proteinExistence type="inferred from homology"/>
<evidence type="ECO:0000313" key="6">
    <source>
        <dbReference type="Proteomes" id="UP001597079"/>
    </source>
</evidence>
<dbReference type="PROSITE" id="PS51257">
    <property type="entry name" value="PROKAR_LIPOPROTEIN"/>
    <property type="match status" value="1"/>
</dbReference>
<dbReference type="SUPFAM" id="SSF51445">
    <property type="entry name" value="(Trans)glycosidases"/>
    <property type="match status" value="1"/>
</dbReference>
<keyword evidence="6" id="KW-1185">Reference proteome</keyword>
<feature type="domain" description="GH84" evidence="4">
    <location>
        <begin position="204"/>
        <end position="499"/>
    </location>
</feature>
<dbReference type="InterPro" id="IPR051822">
    <property type="entry name" value="Glycosyl_Hydrolase_84"/>
</dbReference>
<dbReference type="Gene3D" id="1.20.58.460">
    <property type="entry name" value="Hyaluronidase post-catalytic domain-like"/>
    <property type="match status" value="1"/>
</dbReference>
<dbReference type="Pfam" id="PF07555">
    <property type="entry name" value="NAGidase"/>
    <property type="match status" value="1"/>
</dbReference>
<gene>
    <name evidence="5" type="ORF">ACFSB2_13590</name>
</gene>
<sequence length="653" mass="72274">MKRAVMLNGIMAPLFLLGGCANPFGARGGNADNHTSGVTANQATGISQQITPKAVVLQLKSLAQSGKVDNSSFVSGKSTIGEVEQAWGQPNTNNAAGEGTYATYSAKQAAFGYNQSGIIFDVRSYSKRVQQLTAANVKNALGAPNTINHLTNQINEIYQVNDTYQIQFIIDTKTNRVDHISVYDPQAVAAQTTPLTSTTSSTTPIRGVIEGFYGAPWTEQERINMFHFMKTQQMNTYVYAPKDDPYQRAKWGVRYPAAQFKQMKTLVENANANGVRFVYSISPGIPAPLPGQSLTQQMIDQSITYSSAADKQKLEQKINQMESIGVHTFMLSFDDIETMLKPADQKVYGNQYAKAQMQLANQILRDERKRDPQFKLWFAPTSYYGLIDGPYWQTMRSTLDPSIQAIWTGKWVINKTITTAQAEEITQLYGRKPILWDNYPVNDYTYDVNQSHQLMMGPVQGRDATLLQHVAGYISNPMLQPDASQLALQTIADYLQHPSTYQPLAAWDEAVKQMPGITNPGLFKTFAEYTSTSELNPSGYAPIGSMISAYWNASSASQKQQAENTLRAQLQLLASLPQKLPPTITDKELLSEIQPWLTKLGEEGQGGIDALAQINQPSTAHEQALEAQLNKVKHSPYQIGSDIISFMQKAADR</sequence>
<dbReference type="InterPro" id="IPR025453">
    <property type="entry name" value="DUF4309"/>
</dbReference>
<organism evidence="5 6">
    <name type="scientific">Alicyclobacillus fodiniaquatilis</name>
    <dbReference type="NCBI Taxonomy" id="1661150"/>
    <lineage>
        <taxon>Bacteria</taxon>
        <taxon>Bacillati</taxon>
        <taxon>Bacillota</taxon>
        <taxon>Bacilli</taxon>
        <taxon>Bacillales</taxon>
        <taxon>Alicyclobacillaceae</taxon>
        <taxon>Alicyclobacillus</taxon>
    </lineage>
</organism>
<dbReference type="EMBL" id="JBHUCX010000035">
    <property type="protein sequence ID" value="MFD1675729.1"/>
    <property type="molecule type" value="Genomic_DNA"/>
</dbReference>
<dbReference type="InterPro" id="IPR011496">
    <property type="entry name" value="O-GlcNAcase_cat"/>
</dbReference>
<dbReference type="PANTHER" id="PTHR13170:SF16">
    <property type="entry name" value="PROTEIN O-GLCNACASE"/>
    <property type="match status" value="1"/>
</dbReference>
<feature type="active site" description="Proton donor" evidence="3">
    <location>
        <position position="335"/>
    </location>
</feature>
<dbReference type="SUPFAM" id="SSF140657">
    <property type="entry name" value="Hyaluronidase post-catalytic domain-like"/>
    <property type="match status" value="1"/>
</dbReference>
<dbReference type="InterPro" id="IPR017853">
    <property type="entry name" value="GH"/>
</dbReference>
<dbReference type="Pfam" id="PF14172">
    <property type="entry name" value="DUF4309"/>
    <property type="match status" value="1"/>
</dbReference>
<evidence type="ECO:0000259" key="4">
    <source>
        <dbReference type="PROSITE" id="PS52009"/>
    </source>
</evidence>
<accession>A0ABW4JIU8</accession>
<comment type="similarity">
    <text evidence="3">Belongs to the glycosyl hydrolase 84 family.</text>
</comment>
<evidence type="ECO:0000313" key="5">
    <source>
        <dbReference type="EMBL" id="MFD1675729.1"/>
    </source>
</evidence>
<evidence type="ECO:0000256" key="3">
    <source>
        <dbReference type="PROSITE-ProRule" id="PRU01353"/>
    </source>
</evidence>
<reference evidence="6" key="1">
    <citation type="journal article" date="2019" name="Int. J. Syst. Evol. Microbiol.">
        <title>The Global Catalogue of Microorganisms (GCM) 10K type strain sequencing project: providing services to taxonomists for standard genome sequencing and annotation.</title>
        <authorList>
            <consortium name="The Broad Institute Genomics Platform"/>
            <consortium name="The Broad Institute Genome Sequencing Center for Infectious Disease"/>
            <person name="Wu L."/>
            <person name="Ma J."/>
        </authorList>
    </citation>
    <scope>NUCLEOTIDE SEQUENCE [LARGE SCALE GENOMIC DNA]</scope>
    <source>
        <strain evidence="6">CGMCC 1.12286</strain>
    </source>
</reference>
<keyword evidence="1 3" id="KW-0378">Hydrolase</keyword>
<dbReference type="RefSeq" id="WP_377943612.1">
    <property type="nucleotide sequence ID" value="NZ_JBHUCX010000035.1"/>
</dbReference>
<evidence type="ECO:0000256" key="1">
    <source>
        <dbReference type="ARBA" id="ARBA00022801"/>
    </source>
</evidence>
<evidence type="ECO:0000256" key="2">
    <source>
        <dbReference type="ARBA" id="ARBA00023295"/>
    </source>
</evidence>
<dbReference type="PANTHER" id="PTHR13170">
    <property type="entry name" value="O-GLCNACASE"/>
    <property type="match status" value="1"/>
</dbReference>
<keyword evidence="2 3" id="KW-0326">Glycosidase</keyword>